<feature type="compositionally biased region" description="Basic and acidic residues" evidence="1">
    <location>
        <begin position="35"/>
        <end position="45"/>
    </location>
</feature>
<name>A0ABM6NCD6_PSEO7</name>
<feature type="compositionally biased region" description="Polar residues" evidence="1">
    <location>
        <begin position="1"/>
        <end position="34"/>
    </location>
</feature>
<feature type="region of interest" description="Disordered" evidence="1">
    <location>
        <begin position="1"/>
        <end position="45"/>
    </location>
</feature>
<evidence type="ECO:0000256" key="1">
    <source>
        <dbReference type="SAM" id="MobiDB-lite"/>
    </source>
</evidence>
<dbReference type="Proteomes" id="UP000016521">
    <property type="component" value="Chromosome I"/>
</dbReference>
<sequence length="45" mass="5277">MNKTNGTKQMEQNKWNKTNGTKQMTPITINIQAEENNKTNDTHHY</sequence>
<organism evidence="2 3">
    <name type="scientific">Pseudoalteromonas piscicida</name>
    <dbReference type="NCBI Taxonomy" id="43662"/>
    <lineage>
        <taxon>Bacteria</taxon>
        <taxon>Pseudomonadati</taxon>
        <taxon>Pseudomonadota</taxon>
        <taxon>Gammaproteobacteria</taxon>
        <taxon>Alteromonadales</taxon>
        <taxon>Pseudoalteromonadaceae</taxon>
        <taxon>Pseudoalteromonas</taxon>
    </lineage>
</organism>
<protein>
    <submittedName>
        <fullName evidence="2">Uncharacterized protein</fullName>
    </submittedName>
</protein>
<evidence type="ECO:0000313" key="2">
    <source>
        <dbReference type="EMBL" id="ATD06550.1"/>
    </source>
</evidence>
<reference evidence="2 3" key="1">
    <citation type="submission" date="2015-06" db="EMBL/GenBank/DDBJ databases">
        <authorList>
            <person name="Xie B.-B."/>
            <person name="Rong J.-C."/>
            <person name="Qin Q.-L."/>
            <person name="Zhang Y.-Z."/>
        </authorList>
    </citation>
    <scope>NUCLEOTIDE SEQUENCE [LARGE SCALE GENOMIC DNA]</scope>
    <source>
        <strain evidence="2 3">JCM 20779</strain>
    </source>
</reference>
<gene>
    <name evidence="2" type="ORF">PPIS_a1425</name>
</gene>
<dbReference type="EMBL" id="CP011924">
    <property type="protein sequence ID" value="ATD06550.1"/>
    <property type="molecule type" value="Genomic_DNA"/>
</dbReference>
<evidence type="ECO:0000313" key="3">
    <source>
        <dbReference type="Proteomes" id="UP000016521"/>
    </source>
</evidence>
<keyword evidence="3" id="KW-1185">Reference proteome</keyword>
<proteinExistence type="predicted"/>
<accession>A0ABM6NCD6</accession>